<evidence type="ECO:0000313" key="2">
    <source>
        <dbReference type="EMBL" id="NNJ33036.1"/>
    </source>
</evidence>
<evidence type="ECO:0000313" key="3">
    <source>
        <dbReference type="Proteomes" id="UP000539052"/>
    </source>
</evidence>
<feature type="transmembrane region" description="Helical" evidence="1">
    <location>
        <begin position="103"/>
        <end position="122"/>
    </location>
</feature>
<feature type="transmembrane region" description="Helical" evidence="1">
    <location>
        <begin position="12"/>
        <end position="32"/>
    </location>
</feature>
<proteinExistence type="predicted"/>
<feature type="transmembrane region" description="Helical" evidence="1">
    <location>
        <begin position="142"/>
        <end position="161"/>
    </location>
</feature>
<dbReference type="Pfam" id="PF01252">
    <property type="entry name" value="Peptidase_A8"/>
    <property type="match status" value="1"/>
</dbReference>
<sequence>MYFGRIRLKNYLMVLGLVLLDQIAKIIVFYTFPYNVSIPQNNILSIHTIFNDYGNYMNARWQVGYSQIFYIIINIMMILFLIGSYDSLSMKIKKHNLGKKYDILWCMLNAGILASIFDKVFWGHTLDFISIKNFVIFDIKDFYYVSGICGLIILLFHSEFLEKYRKEL</sequence>
<dbReference type="InterPro" id="IPR001872">
    <property type="entry name" value="Peptidase_A8"/>
</dbReference>
<dbReference type="Proteomes" id="UP000539052">
    <property type="component" value="Unassembled WGS sequence"/>
</dbReference>
<keyword evidence="1" id="KW-0812">Transmembrane</keyword>
<comment type="caution">
    <text evidence="2">The sequence shown here is derived from an EMBL/GenBank/DDBJ whole genome shotgun (WGS) entry which is preliminary data.</text>
</comment>
<feature type="transmembrane region" description="Helical" evidence="1">
    <location>
        <begin position="63"/>
        <end position="82"/>
    </location>
</feature>
<organism evidence="2 3">
    <name type="scientific">Lacrimispora defluvii</name>
    <dbReference type="NCBI Taxonomy" id="2719233"/>
    <lineage>
        <taxon>Bacteria</taxon>
        <taxon>Bacillati</taxon>
        <taxon>Bacillota</taxon>
        <taxon>Clostridia</taxon>
        <taxon>Lachnospirales</taxon>
        <taxon>Lachnospiraceae</taxon>
        <taxon>Lacrimispora</taxon>
    </lineage>
</organism>
<protein>
    <submittedName>
        <fullName evidence="2">Signal peptidase II</fullName>
    </submittedName>
</protein>
<reference evidence="2 3" key="1">
    <citation type="submission" date="2020-03" db="EMBL/GenBank/DDBJ databases">
        <title>Genome Sequence of industrial isolate, B5A.</title>
        <authorList>
            <person name="Sharma S."/>
            <person name="Patil P.B."/>
            <person name="Korpole S."/>
        </authorList>
    </citation>
    <scope>NUCLEOTIDE SEQUENCE [LARGE SCALE GENOMIC DNA]</scope>
    <source>
        <strain evidence="2 3">PI-S10-B5A</strain>
    </source>
</reference>
<keyword evidence="1" id="KW-0472">Membrane</keyword>
<accession>A0ABX1W0N7</accession>
<dbReference type="RefSeq" id="WP_170824073.1">
    <property type="nucleotide sequence ID" value="NZ_JAAOXG010000080.1"/>
</dbReference>
<keyword evidence="1" id="KW-1133">Transmembrane helix</keyword>
<name>A0ABX1W0N7_9FIRM</name>
<dbReference type="EMBL" id="JAAOXG010000080">
    <property type="protein sequence ID" value="NNJ33036.1"/>
    <property type="molecule type" value="Genomic_DNA"/>
</dbReference>
<keyword evidence="3" id="KW-1185">Reference proteome</keyword>
<evidence type="ECO:0000256" key="1">
    <source>
        <dbReference type="SAM" id="Phobius"/>
    </source>
</evidence>
<gene>
    <name evidence="2" type="ORF">G9470_25085</name>
</gene>